<keyword evidence="2" id="KW-0812">Transmembrane</keyword>
<dbReference type="Proteomes" id="UP000013520">
    <property type="component" value="Chromosome"/>
</dbReference>
<feature type="signal peptide" evidence="3">
    <location>
        <begin position="1"/>
        <end position="29"/>
    </location>
</feature>
<evidence type="ECO:0000256" key="3">
    <source>
        <dbReference type="SAM" id="SignalP"/>
    </source>
</evidence>
<protein>
    <submittedName>
        <fullName evidence="4">Uncharacterized protein</fullName>
    </submittedName>
</protein>
<evidence type="ECO:0000313" key="4">
    <source>
        <dbReference type="EMBL" id="AGL01495.1"/>
    </source>
</evidence>
<keyword evidence="3" id="KW-0732">Signal</keyword>
<feature type="transmembrane region" description="Helical" evidence="2">
    <location>
        <begin position="331"/>
        <end position="349"/>
    </location>
</feature>
<dbReference type="Gene3D" id="3.40.720.10">
    <property type="entry name" value="Alkaline Phosphatase, subunit A"/>
    <property type="match status" value="1"/>
</dbReference>
<evidence type="ECO:0000256" key="1">
    <source>
        <dbReference type="SAM" id="Coils"/>
    </source>
</evidence>
<name>R4KLS2_9FIRM</name>
<feature type="chain" id="PRO_5004374694" evidence="3">
    <location>
        <begin position="30"/>
        <end position="362"/>
    </location>
</feature>
<dbReference type="OrthoDB" id="1785054at2"/>
<dbReference type="InterPro" id="IPR017850">
    <property type="entry name" value="Alkaline_phosphatase_core_sf"/>
</dbReference>
<dbReference type="eggNOG" id="COG1524">
    <property type="taxonomic scope" value="Bacteria"/>
</dbReference>
<dbReference type="AlphaFoldDB" id="R4KLS2"/>
<sequence length="362" mass="41183">MLKNILWATLICISALISGGMFQTETASANNSDNPEKYTFLFFVQGLNNTDLDGSGLPNIKRLQSQGISYQQMSKTLPAREQDALTGVLGLRDNQLLLTRALEDNNIDCLLIDGTGTISPALASENRLEIITEKNDQRAVDKFVDQITEHQFAVIYLDDTSTPDKSNNSSHFHRWSLADNQVGRVLNQLIKSDRLSDSTIIITGGGDSPPLIIYNSKIDQPESFYHCRQQDIAPTICKIYGIIPPAEMPGHILYESLPQTSGKLLTNNLKHRINDLQRESQQYYQQISLLDEEQQLVKEQKEEVKKERESIHRIISDKDNTIQRMSMQIKILKFLGVLVIILLLAGYIFQYRWLRKKFLIFP</sequence>
<keyword evidence="2" id="KW-0472">Membrane</keyword>
<proteinExistence type="predicted"/>
<keyword evidence="1" id="KW-0175">Coiled coil</keyword>
<accession>R4KLS2</accession>
<organism evidence="4 5">
    <name type="scientific">Desulfoscipio gibsoniae DSM 7213</name>
    <dbReference type="NCBI Taxonomy" id="767817"/>
    <lineage>
        <taxon>Bacteria</taxon>
        <taxon>Bacillati</taxon>
        <taxon>Bacillota</taxon>
        <taxon>Clostridia</taxon>
        <taxon>Eubacteriales</taxon>
        <taxon>Desulfallaceae</taxon>
        <taxon>Desulfoscipio</taxon>
    </lineage>
</organism>
<feature type="coiled-coil region" evidence="1">
    <location>
        <begin position="266"/>
        <end position="310"/>
    </location>
</feature>
<dbReference type="SUPFAM" id="SSF53649">
    <property type="entry name" value="Alkaline phosphatase-like"/>
    <property type="match status" value="1"/>
</dbReference>
<keyword evidence="5" id="KW-1185">Reference proteome</keyword>
<evidence type="ECO:0000256" key="2">
    <source>
        <dbReference type="SAM" id="Phobius"/>
    </source>
</evidence>
<keyword evidence="2" id="KW-1133">Transmembrane helix</keyword>
<dbReference type="HOGENOM" id="CLU_764457_0_0_9"/>
<gene>
    <name evidence="4" type="ORF">Desgi_2054</name>
</gene>
<evidence type="ECO:0000313" key="5">
    <source>
        <dbReference type="Proteomes" id="UP000013520"/>
    </source>
</evidence>
<dbReference type="RefSeq" id="WP_006521921.1">
    <property type="nucleotide sequence ID" value="NC_021184.1"/>
</dbReference>
<dbReference type="KEGG" id="dgi:Desgi_2054"/>
<dbReference type="STRING" id="767817.Desgi_2054"/>
<reference evidence="4 5" key="1">
    <citation type="submission" date="2012-01" db="EMBL/GenBank/DDBJ databases">
        <title>Complete sequence of Desulfotomaculum gibsoniae DSM 7213.</title>
        <authorList>
            <consortium name="US DOE Joint Genome Institute"/>
            <person name="Lucas S."/>
            <person name="Han J."/>
            <person name="Lapidus A."/>
            <person name="Cheng J.-F."/>
            <person name="Goodwin L."/>
            <person name="Pitluck S."/>
            <person name="Peters L."/>
            <person name="Ovchinnikova G."/>
            <person name="Teshima H."/>
            <person name="Detter J.C."/>
            <person name="Han C."/>
            <person name="Tapia R."/>
            <person name="Land M."/>
            <person name="Hauser L."/>
            <person name="Kyrpides N."/>
            <person name="Ivanova N."/>
            <person name="Pagani I."/>
            <person name="Parshina S."/>
            <person name="Plugge C."/>
            <person name="Muyzer G."/>
            <person name="Kuever J."/>
            <person name="Ivanova A."/>
            <person name="Nazina T."/>
            <person name="Klenk H.-P."/>
            <person name="Brambilla E."/>
            <person name="Spring S."/>
            <person name="Stams A.F."/>
            <person name="Woyke T."/>
        </authorList>
    </citation>
    <scope>NUCLEOTIDE SEQUENCE [LARGE SCALE GENOMIC DNA]</scope>
    <source>
        <strain evidence="4 5">DSM 7213</strain>
    </source>
</reference>
<dbReference type="EMBL" id="CP003273">
    <property type="protein sequence ID" value="AGL01495.1"/>
    <property type="molecule type" value="Genomic_DNA"/>
</dbReference>